<dbReference type="EMBL" id="KY684105">
    <property type="protein sequence ID" value="ARF10950.1"/>
    <property type="molecule type" value="Genomic_DNA"/>
</dbReference>
<evidence type="ECO:0000313" key="1">
    <source>
        <dbReference type="EMBL" id="ARF10950.1"/>
    </source>
</evidence>
<accession>A0A1V0SGV5</accession>
<name>A0A1V0SGV5_9VIRU</name>
<proteinExistence type="predicted"/>
<gene>
    <name evidence="1" type="ORF">Hokovirus_3_223</name>
</gene>
<organism evidence="1">
    <name type="scientific">Hokovirus HKV1</name>
    <dbReference type="NCBI Taxonomy" id="1977638"/>
    <lineage>
        <taxon>Viruses</taxon>
        <taxon>Varidnaviria</taxon>
        <taxon>Bamfordvirae</taxon>
        <taxon>Nucleocytoviricota</taxon>
        <taxon>Megaviricetes</taxon>
        <taxon>Imitervirales</taxon>
        <taxon>Mimiviridae</taxon>
        <taxon>Klosneuvirinae</taxon>
        <taxon>Hokovirus</taxon>
    </lineage>
</organism>
<protein>
    <submittedName>
        <fullName evidence="1">Uncharacterized protein</fullName>
    </submittedName>
</protein>
<reference evidence="1" key="1">
    <citation type="journal article" date="2017" name="Science">
        <title>Giant viruses with an expanded complement of translation system components.</title>
        <authorList>
            <person name="Schulz F."/>
            <person name="Yutin N."/>
            <person name="Ivanova N.N."/>
            <person name="Ortega D.R."/>
            <person name="Lee T.K."/>
            <person name="Vierheilig J."/>
            <person name="Daims H."/>
            <person name="Horn M."/>
            <person name="Wagner M."/>
            <person name="Jensen G.J."/>
            <person name="Kyrpides N.C."/>
            <person name="Koonin E.V."/>
            <person name="Woyke T."/>
        </authorList>
    </citation>
    <scope>NUCLEOTIDE SEQUENCE</scope>
    <source>
        <strain evidence="1">HKV1</strain>
    </source>
</reference>
<sequence length="110" mass="13070">MSEILPMIYRLILKEKYKNIKNDKFIIYDDINLDKNILSKYNILTSNIISNCDLLILNYDDNINKILENNKITTILTITKKINLDNLPVIAYSYHKTENNLYLVLRYKLL</sequence>